<gene>
    <name evidence="14" type="ORF">GP2143_12099</name>
</gene>
<keyword evidence="5" id="KW-0808">Transferase</keyword>
<dbReference type="SUPFAM" id="SSF55083">
    <property type="entry name" value="6-hydroxymethyl-7,8-dihydropterin pyrophosphokinase, HPPK"/>
    <property type="match status" value="1"/>
</dbReference>
<dbReference type="InterPro" id="IPR000550">
    <property type="entry name" value="Hppk"/>
</dbReference>
<comment type="caution">
    <text evidence="14">The sequence shown here is derived from an EMBL/GenBank/DDBJ whole genome shotgun (WGS) entry which is preliminary data.</text>
</comment>
<evidence type="ECO:0000256" key="3">
    <source>
        <dbReference type="ARBA" id="ARBA00013253"/>
    </source>
</evidence>
<evidence type="ECO:0000256" key="6">
    <source>
        <dbReference type="ARBA" id="ARBA00022741"/>
    </source>
</evidence>
<evidence type="ECO:0000256" key="12">
    <source>
        <dbReference type="ARBA" id="ARBA00033413"/>
    </source>
</evidence>
<keyword evidence="9" id="KW-0289">Folate biosynthesis</keyword>
<accession>A0YH66</accession>
<dbReference type="Proteomes" id="UP000004931">
    <property type="component" value="Unassembled WGS sequence"/>
</dbReference>
<proteinExistence type="inferred from homology"/>
<dbReference type="OrthoDB" id="9808041at2"/>
<dbReference type="PANTHER" id="PTHR43071:SF1">
    <property type="entry name" value="2-AMINO-4-HYDROXY-6-HYDROXYMETHYLDIHYDROPTERIDINE PYROPHOSPHOKINASE"/>
    <property type="match status" value="1"/>
</dbReference>
<name>A0YH66_9GAMM</name>
<dbReference type="NCBIfam" id="TIGR01498">
    <property type="entry name" value="folK"/>
    <property type="match status" value="1"/>
</dbReference>
<dbReference type="CDD" id="cd00483">
    <property type="entry name" value="HPPK"/>
    <property type="match status" value="1"/>
</dbReference>
<dbReference type="GO" id="GO:0046654">
    <property type="term" value="P:tetrahydrofolate biosynthetic process"/>
    <property type="evidence" value="ECO:0007669"/>
    <property type="project" value="UniProtKB-UniPathway"/>
</dbReference>
<dbReference type="GO" id="GO:0005524">
    <property type="term" value="F:ATP binding"/>
    <property type="evidence" value="ECO:0007669"/>
    <property type="project" value="UniProtKB-KW"/>
</dbReference>
<keyword evidence="15" id="KW-1185">Reference proteome</keyword>
<evidence type="ECO:0000256" key="4">
    <source>
        <dbReference type="ARBA" id="ARBA00016218"/>
    </source>
</evidence>
<dbReference type="EMBL" id="AAVT01000014">
    <property type="protein sequence ID" value="EAW29834.1"/>
    <property type="molecule type" value="Genomic_DNA"/>
</dbReference>
<protein>
    <recommendedName>
        <fullName evidence="4">2-amino-4-hydroxy-6-hydroxymethyldihydropteridine pyrophosphokinase</fullName>
        <ecNumber evidence="3">2.7.6.3</ecNumber>
    </recommendedName>
    <alternativeName>
        <fullName evidence="11">6-hydroxymethyl-7,8-dihydropterin pyrophosphokinase</fullName>
    </alternativeName>
    <alternativeName>
        <fullName evidence="12">7,8-dihydro-6-hydroxymethylpterin-pyrophosphokinase</fullName>
    </alternativeName>
</protein>
<feature type="domain" description="7,8-dihydro-6-hydroxymethylpterin-pyrophosphokinase" evidence="13">
    <location>
        <begin position="88"/>
        <end position="99"/>
    </location>
</feature>
<dbReference type="PROSITE" id="PS00794">
    <property type="entry name" value="HPPK"/>
    <property type="match status" value="1"/>
</dbReference>
<evidence type="ECO:0000256" key="5">
    <source>
        <dbReference type="ARBA" id="ARBA00022679"/>
    </source>
</evidence>
<dbReference type="GO" id="GO:0046656">
    <property type="term" value="P:folic acid biosynthetic process"/>
    <property type="evidence" value="ECO:0007669"/>
    <property type="project" value="UniProtKB-KW"/>
</dbReference>
<dbReference type="GO" id="GO:0016301">
    <property type="term" value="F:kinase activity"/>
    <property type="evidence" value="ECO:0007669"/>
    <property type="project" value="UniProtKB-KW"/>
</dbReference>
<comment type="similarity">
    <text evidence="2">Belongs to the HPPK family.</text>
</comment>
<dbReference type="STRING" id="247633.GP2143_12099"/>
<evidence type="ECO:0000313" key="14">
    <source>
        <dbReference type="EMBL" id="EAW29834.1"/>
    </source>
</evidence>
<evidence type="ECO:0000256" key="8">
    <source>
        <dbReference type="ARBA" id="ARBA00022840"/>
    </source>
</evidence>
<dbReference type="PANTHER" id="PTHR43071">
    <property type="entry name" value="2-AMINO-4-HYDROXY-6-HYDROXYMETHYLDIHYDROPTERIDINE PYROPHOSPHOKINASE"/>
    <property type="match status" value="1"/>
</dbReference>
<keyword evidence="7 14" id="KW-0418">Kinase</keyword>
<evidence type="ECO:0000256" key="1">
    <source>
        <dbReference type="ARBA" id="ARBA00005051"/>
    </source>
</evidence>
<dbReference type="UniPathway" id="UPA00077">
    <property type="reaction ID" value="UER00155"/>
</dbReference>
<keyword evidence="6" id="KW-0547">Nucleotide-binding</keyword>
<dbReference type="Pfam" id="PF01288">
    <property type="entry name" value="HPPK"/>
    <property type="match status" value="1"/>
</dbReference>
<dbReference type="AlphaFoldDB" id="A0YH66"/>
<organism evidence="14 15">
    <name type="scientific">marine gamma proteobacterium HTCC2143</name>
    <dbReference type="NCBI Taxonomy" id="247633"/>
    <lineage>
        <taxon>Bacteria</taxon>
        <taxon>Pseudomonadati</taxon>
        <taxon>Pseudomonadota</taxon>
        <taxon>Gammaproteobacteria</taxon>
        <taxon>Cellvibrionales</taxon>
        <taxon>Spongiibacteraceae</taxon>
        <taxon>BD1-7 clade</taxon>
    </lineage>
</organism>
<dbReference type="Gene3D" id="3.30.70.560">
    <property type="entry name" value="7,8-Dihydro-6-hydroxymethylpterin-pyrophosphokinase HPPK"/>
    <property type="match status" value="1"/>
</dbReference>
<dbReference type="EC" id="2.7.6.3" evidence="3"/>
<evidence type="ECO:0000259" key="13">
    <source>
        <dbReference type="PROSITE" id="PS00794"/>
    </source>
</evidence>
<dbReference type="eggNOG" id="COG0801">
    <property type="taxonomic scope" value="Bacteria"/>
</dbReference>
<evidence type="ECO:0000256" key="9">
    <source>
        <dbReference type="ARBA" id="ARBA00022909"/>
    </source>
</evidence>
<evidence type="ECO:0000256" key="7">
    <source>
        <dbReference type="ARBA" id="ARBA00022777"/>
    </source>
</evidence>
<evidence type="ECO:0000313" key="15">
    <source>
        <dbReference type="Proteomes" id="UP000004931"/>
    </source>
</evidence>
<reference evidence="14 15" key="1">
    <citation type="journal article" date="2010" name="J. Bacteriol.">
        <title>Genome sequence of the oligotrophic marine Gammaproteobacterium HTCC2143, isolated from the Oregon Coast.</title>
        <authorList>
            <person name="Oh H.M."/>
            <person name="Kang I."/>
            <person name="Ferriera S."/>
            <person name="Giovannoni S.J."/>
            <person name="Cho J.C."/>
        </authorList>
    </citation>
    <scope>NUCLEOTIDE SEQUENCE [LARGE SCALE GENOMIC DNA]</scope>
    <source>
        <strain evidence="14 15">HTCC2143</strain>
    </source>
</reference>
<comment type="pathway">
    <text evidence="1">Cofactor biosynthesis; tetrahydrofolate biosynthesis; 2-amino-4-hydroxy-6-hydroxymethyl-7,8-dihydropteridine diphosphate from 7,8-dihydroneopterin triphosphate: step 4/4.</text>
</comment>
<dbReference type="GO" id="GO:0003848">
    <property type="term" value="F:2-amino-4-hydroxy-6-hydroxymethyldihydropteridine diphosphokinase activity"/>
    <property type="evidence" value="ECO:0007669"/>
    <property type="project" value="UniProtKB-EC"/>
</dbReference>
<evidence type="ECO:0000256" key="11">
    <source>
        <dbReference type="ARBA" id="ARBA00029766"/>
    </source>
</evidence>
<evidence type="ECO:0000256" key="10">
    <source>
        <dbReference type="ARBA" id="ARBA00029409"/>
    </source>
</evidence>
<evidence type="ECO:0000256" key="2">
    <source>
        <dbReference type="ARBA" id="ARBA00005810"/>
    </source>
</evidence>
<dbReference type="InterPro" id="IPR035907">
    <property type="entry name" value="Hppk_sf"/>
</dbReference>
<sequence length="170" mass="18990">MPRCFIAIGSNLDQPLDQVNNAVSELAVLPDCSLISVSRWYQTVAIGPGIQPDYINGVAELNSTQSPMALLRLLQSIENQHHRQRLQRWGPRTLDLDMLIYGSSIVDDPDLTIPHPRMLERNFVLYPLMDIAPDLLLHNGLKVSELIKSCPSTGLHLVQNETSNTMPPTQ</sequence>
<keyword evidence="8" id="KW-0067">ATP-binding</keyword>
<comment type="function">
    <text evidence="10">Catalyzes the transfer of pyrophosphate from adenosine triphosphate (ATP) to 6-hydroxymethyl-7,8-dihydropterin, an enzymatic step in folate biosynthesis pathway.</text>
</comment>